<evidence type="ECO:0000256" key="1">
    <source>
        <dbReference type="ARBA" id="ARBA00012647"/>
    </source>
</evidence>
<keyword evidence="5" id="KW-0732">Signal</keyword>
<dbReference type="InterPro" id="IPR017850">
    <property type="entry name" value="Alkaline_phosphatase_core_sf"/>
</dbReference>
<feature type="binding site" evidence="3">
    <location>
        <position position="488"/>
    </location>
    <ligand>
        <name>Zn(2+)</name>
        <dbReference type="ChEBI" id="CHEBI:29105"/>
        <label>2</label>
    </ligand>
</feature>
<reference evidence="6" key="1">
    <citation type="submission" date="2022-11" db="UniProtKB">
        <authorList>
            <consortium name="EnsemblMetazoa"/>
        </authorList>
    </citation>
    <scope>IDENTIFICATION</scope>
</reference>
<dbReference type="Gene3D" id="3.40.720.10">
    <property type="entry name" value="Alkaline Phosphatase, subunit A"/>
    <property type="match status" value="1"/>
</dbReference>
<dbReference type="Proteomes" id="UP000887568">
    <property type="component" value="Unplaced"/>
</dbReference>
<dbReference type="AlphaFoldDB" id="A0A914AZY5"/>
<dbReference type="PANTHER" id="PTHR11596">
    <property type="entry name" value="ALKALINE PHOSPHATASE"/>
    <property type="match status" value="1"/>
</dbReference>
<feature type="binding site" evidence="3">
    <location>
        <position position="91"/>
    </location>
    <ligand>
        <name>Zn(2+)</name>
        <dbReference type="ChEBI" id="CHEBI:29105"/>
        <label>2</label>
    </ligand>
</feature>
<evidence type="ECO:0000313" key="6">
    <source>
        <dbReference type="EnsemblMetazoa" id="XP_038069710.1"/>
    </source>
</evidence>
<dbReference type="GO" id="GO:0004035">
    <property type="term" value="F:alkaline phosphatase activity"/>
    <property type="evidence" value="ECO:0007669"/>
    <property type="project" value="UniProtKB-EC"/>
</dbReference>
<feature type="binding site" evidence="3">
    <location>
        <position position="402"/>
    </location>
    <ligand>
        <name>Zn(2+)</name>
        <dbReference type="ChEBI" id="CHEBI:29105"/>
        <label>2</label>
    </ligand>
</feature>
<evidence type="ECO:0000313" key="7">
    <source>
        <dbReference type="Proteomes" id="UP000887568"/>
    </source>
</evidence>
<feature type="binding site" evidence="3">
    <location>
        <position position="365"/>
    </location>
    <ligand>
        <name>Zn(2+)</name>
        <dbReference type="ChEBI" id="CHEBI:29105"/>
        <label>2</label>
    </ligand>
</feature>
<protein>
    <recommendedName>
        <fullName evidence="1">alkaline phosphatase</fullName>
        <ecNumber evidence="1">3.1.3.1</ecNumber>
    </recommendedName>
</protein>
<dbReference type="EnsemblMetazoa" id="XM_038213782.1">
    <property type="protein sequence ID" value="XP_038069710.1"/>
    <property type="gene ID" value="LOC119738816"/>
</dbReference>
<feature type="binding site" evidence="3">
    <location>
        <position position="403"/>
    </location>
    <ligand>
        <name>Zn(2+)</name>
        <dbReference type="ChEBI" id="CHEBI:29105"/>
        <label>2</label>
    </ligand>
</feature>
<dbReference type="GeneID" id="119738816"/>
<sequence length="533" mass="57295">MASTALVLLVCVAVAGQLNYVEGQTDPGECDVNINKPRTPEFQKNLDDIAIRDADPEYWRNQARATMKDAINLSENLNKNTAKNVILFIGDGMSITTVTGARILKGQKLDMPGEEGFLSFEEFPYVGMSKTYNVDMQVSDCASTATAILTGVKTKSRVVGLSGAAVPGDCSSAKGNEVKSILTEAKEAGWNVGIVTTAALVGNTPAATYAHSPDADWKLEIPADQTNCDVDDIAKQFVGNDVEIDVALGGGRHYFMRNDQTDPEDSSVKGGRTDGADLIQAWQTKYGALGSTSYVTNKAALQSVSASTDYVLGLFNTFDMSYNEGKPDKEPSLTEMVETALQLLQNKNQNYFLLVEGAHIDTGHHENKVGRALHETLAMDAAVQKAMAMTSKTDTMVIVTADHGHTMTMAGYPCRGQPILGKVYAKEEFATISDGRAYTQLGYVNGPSAVAVQQSFINSDGRPRIDAVDTEDLDYQAQSLVPLLEETHGGEDVQIFASGPHAHLAQGVHEQSYVNTLISYGACLGRYSARLGC</sequence>
<feature type="binding site" evidence="3">
    <location>
        <position position="91"/>
    </location>
    <ligand>
        <name>Mg(2+)</name>
        <dbReference type="ChEBI" id="CHEBI:18420"/>
    </ligand>
</feature>
<keyword evidence="3" id="KW-0862">Zinc</keyword>
<comment type="cofactor">
    <cofactor evidence="3">
        <name>Zn(2+)</name>
        <dbReference type="ChEBI" id="CHEBI:29105"/>
    </cofactor>
    <text evidence="3">Binds 2 Zn(2+) ions.</text>
</comment>
<dbReference type="OrthoDB" id="5818554at2759"/>
<keyword evidence="2" id="KW-0597">Phosphoprotein</keyword>
<evidence type="ECO:0000256" key="2">
    <source>
        <dbReference type="ARBA" id="ARBA00022553"/>
    </source>
</evidence>
<dbReference type="PANTHER" id="PTHR11596:SF5">
    <property type="entry name" value="ALKALINE PHOSPHATASE"/>
    <property type="match status" value="1"/>
</dbReference>
<comment type="similarity">
    <text evidence="4">Belongs to the alkaline phosphatase family.</text>
</comment>
<dbReference type="RefSeq" id="XP_038069710.1">
    <property type="nucleotide sequence ID" value="XM_038213782.1"/>
</dbReference>
<dbReference type="PRINTS" id="PR00113">
    <property type="entry name" value="ALKPHPHTASE"/>
</dbReference>
<dbReference type="SUPFAM" id="SSF53649">
    <property type="entry name" value="Alkaline phosphatase-like"/>
    <property type="match status" value="1"/>
</dbReference>
<accession>A0A914AZY5</accession>
<organism evidence="6 7">
    <name type="scientific">Patiria miniata</name>
    <name type="common">Bat star</name>
    <name type="synonym">Asterina miniata</name>
    <dbReference type="NCBI Taxonomy" id="46514"/>
    <lineage>
        <taxon>Eukaryota</taxon>
        <taxon>Metazoa</taxon>
        <taxon>Echinodermata</taxon>
        <taxon>Eleutherozoa</taxon>
        <taxon>Asterozoa</taxon>
        <taxon>Asteroidea</taxon>
        <taxon>Valvatacea</taxon>
        <taxon>Valvatida</taxon>
        <taxon>Asterinidae</taxon>
        <taxon>Patiria</taxon>
    </lineage>
</organism>
<comment type="cofactor">
    <cofactor evidence="3">
        <name>Mg(2+)</name>
        <dbReference type="ChEBI" id="CHEBI:18420"/>
    </cofactor>
    <text evidence="3">Binds 1 Mg(2+) ion.</text>
</comment>
<dbReference type="OMA" id="AHIDTGH"/>
<feature type="binding site" evidence="3">
    <location>
        <position position="356"/>
    </location>
    <ligand>
        <name>Mg(2+)</name>
        <dbReference type="ChEBI" id="CHEBI:18420"/>
    </ligand>
</feature>
<keyword evidence="3" id="KW-0479">Metal-binding</keyword>
<feature type="signal peptide" evidence="5">
    <location>
        <begin position="1"/>
        <end position="23"/>
    </location>
</feature>
<dbReference type="EC" id="3.1.3.1" evidence="1"/>
<dbReference type="GO" id="GO:0046872">
    <property type="term" value="F:metal ion binding"/>
    <property type="evidence" value="ECO:0007669"/>
    <property type="project" value="UniProtKB-KW"/>
</dbReference>
<dbReference type="SMART" id="SM00098">
    <property type="entry name" value="alkPPc"/>
    <property type="match status" value="1"/>
</dbReference>
<proteinExistence type="inferred from homology"/>
<evidence type="ECO:0000256" key="3">
    <source>
        <dbReference type="PIRSR" id="PIRSR601952-2"/>
    </source>
</evidence>
<feature type="binding site" evidence="3">
    <location>
        <position position="361"/>
    </location>
    <ligand>
        <name>Zn(2+)</name>
        <dbReference type="ChEBI" id="CHEBI:29105"/>
        <label>2</label>
    </ligand>
</feature>
<name>A0A914AZY5_PATMI</name>
<dbReference type="Pfam" id="PF00245">
    <property type="entry name" value="Alk_phosphatase"/>
    <property type="match status" value="1"/>
</dbReference>
<evidence type="ECO:0000256" key="4">
    <source>
        <dbReference type="RuleBase" id="RU003946"/>
    </source>
</evidence>
<feature type="chain" id="PRO_5037939284" description="alkaline phosphatase" evidence="5">
    <location>
        <begin position="24"/>
        <end position="533"/>
    </location>
</feature>
<feature type="binding site" evidence="3">
    <location>
        <position position="204"/>
    </location>
    <ligand>
        <name>Mg(2+)</name>
        <dbReference type="ChEBI" id="CHEBI:18420"/>
    </ligand>
</feature>
<dbReference type="CDD" id="cd16012">
    <property type="entry name" value="ALP"/>
    <property type="match status" value="1"/>
</dbReference>
<evidence type="ECO:0000256" key="5">
    <source>
        <dbReference type="SAM" id="SignalP"/>
    </source>
</evidence>
<keyword evidence="3" id="KW-0460">Magnesium</keyword>
<keyword evidence="7" id="KW-1185">Reference proteome</keyword>
<dbReference type="InterPro" id="IPR001952">
    <property type="entry name" value="Alkaline_phosphatase"/>
</dbReference>